<organism evidence="1 2">
    <name type="scientific">Paractinoplanes tereljensis</name>
    <dbReference type="NCBI Taxonomy" id="571912"/>
    <lineage>
        <taxon>Bacteria</taxon>
        <taxon>Bacillati</taxon>
        <taxon>Actinomycetota</taxon>
        <taxon>Actinomycetes</taxon>
        <taxon>Micromonosporales</taxon>
        <taxon>Micromonosporaceae</taxon>
        <taxon>Paractinoplanes</taxon>
    </lineage>
</organism>
<dbReference type="Proteomes" id="UP000623608">
    <property type="component" value="Unassembled WGS sequence"/>
</dbReference>
<gene>
    <name evidence="1" type="ORF">Ate02nite_73350</name>
</gene>
<proteinExistence type="predicted"/>
<sequence length="158" mass="17636">MGQTGTLDKAATAAGRLILEALGEERPARSLSRLNDSPRAVRLLRELFIVAVRRSFVGREPRDVTRYVRDLLEYQALPAQGELAREAEAMIRAAISEPDLANGVPELRRFELICHVVGDLARPPGVPEAELFALVDQAEQRVARFDRPRNRVVGRRAM</sequence>
<dbReference type="AlphaFoldDB" id="A0A919TXV9"/>
<evidence type="ECO:0000313" key="1">
    <source>
        <dbReference type="EMBL" id="GIF24605.1"/>
    </source>
</evidence>
<dbReference type="RefSeq" id="WP_203812456.1">
    <property type="nucleotide sequence ID" value="NZ_BOMY01000046.1"/>
</dbReference>
<reference evidence="1" key="1">
    <citation type="submission" date="2021-01" db="EMBL/GenBank/DDBJ databases">
        <title>Whole genome shotgun sequence of Actinoplanes tereljensis NBRC 105297.</title>
        <authorList>
            <person name="Komaki H."/>
            <person name="Tamura T."/>
        </authorList>
    </citation>
    <scope>NUCLEOTIDE SEQUENCE</scope>
    <source>
        <strain evidence="1">NBRC 105297</strain>
    </source>
</reference>
<accession>A0A919TXV9</accession>
<protein>
    <submittedName>
        <fullName evidence="1">Uncharacterized protein</fullName>
    </submittedName>
</protein>
<dbReference type="EMBL" id="BOMY01000046">
    <property type="protein sequence ID" value="GIF24605.1"/>
    <property type="molecule type" value="Genomic_DNA"/>
</dbReference>
<name>A0A919TXV9_9ACTN</name>
<evidence type="ECO:0000313" key="2">
    <source>
        <dbReference type="Proteomes" id="UP000623608"/>
    </source>
</evidence>
<keyword evidence="2" id="KW-1185">Reference proteome</keyword>
<comment type="caution">
    <text evidence="1">The sequence shown here is derived from an EMBL/GenBank/DDBJ whole genome shotgun (WGS) entry which is preliminary data.</text>
</comment>